<dbReference type="GO" id="GO:0006289">
    <property type="term" value="P:nucleotide-excision repair"/>
    <property type="evidence" value="ECO:0007669"/>
    <property type="project" value="InterPro"/>
</dbReference>
<keyword evidence="8" id="KW-0326">Glycosidase</keyword>
<evidence type="ECO:0000256" key="5">
    <source>
        <dbReference type="ARBA" id="ARBA00023204"/>
    </source>
</evidence>
<dbReference type="InterPro" id="IPR011257">
    <property type="entry name" value="DNA_glycosylase"/>
</dbReference>
<comment type="similarity">
    <text evidence="1">Belongs to the type-1 OGG1 family.</text>
</comment>
<reference evidence="11" key="1">
    <citation type="journal article" date="2021" name="PeerJ">
        <title>Extensive microbial diversity within the chicken gut microbiome revealed by metagenomics and culture.</title>
        <authorList>
            <person name="Gilroy R."/>
            <person name="Ravi A."/>
            <person name="Getino M."/>
            <person name="Pursley I."/>
            <person name="Horton D.L."/>
            <person name="Alikhan N.F."/>
            <person name="Baker D."/>
            <person name="Gharbi K."/>
            <person name="Hall N."/>
            <person name="Watson M."/>
            <person name="Adriaenssens E.M."/>
            <person name="Foster-Nyarko E."/>
            <person name="Jarju S."/>
            <person name="Secka A."/>
            <person name="Antonio M."/>
            <person name="Oren A."/>
            <person name="Chaudhuri R.R."/>
            <person name="La Ragione R."/>
            <person name="Hildebrand F."/>
            <person name="Pallen M.J."/>
        </authorList>
    </citation>
    <scope>NUCLEOTIDE SEQUENCE</scope>
    <source>
        <strain evidence="11">ChiSjej5B23-16112</strain>
    </source>
</reference>
<dbReference type="SUPFAM" id="SSF55945">
    <property type="entry name" value="TATA-box binding protein-like"/>
    <property type="match status" value="1"/>
</dbReference>
<dbReference type="Pfam" id="PF00730">
    <property type="entry name" value="HhH-GPD"/>
    <property type="match status" value="1"/>
</dbReference>
<evidence type="ECO:0000256" key="8">
    <source>
        <dbReference type="ARBA" id="ARBA00023295"/>
    </source>
</evidence>
<dbReference type="InterPro" id="IPR012904">
    <property type="entry name" value="OGG_N"/>
</dbReference>
<dbReference type="SUPFAM" id="SSF48150">
    <property type="entry name" value="DNA-glycosylase"/>
    <property type="match status" value="1"/>
</dbReference>
<dbReference type="Gene3D" id="3.30.310.260">
    <property type="match status" value="1"/>
</dbReference>
<reference evidence="11" key="2">
    <citation type="submission" date="2021-09" db="EMBL/GenBank/DDBJ databases">
        <authorList>
            <person name="Gilroy R."/>
        </authorList>
    </citation>
    <scope>NUCLEOTIDE SEQUENCE</scope>
    <source>
        <strain evidence="11">ChiSjej5B23-16112</strain>
    </source>
</reference>
<dbReference type="GO" id="GO:0008534">
    <property type="term" value="F:oxidized purine nucleobase lesion DNA N-glycosylase activity"/>
    <property type="evidence" value="ECO:0007669"/>
    <property type="project" value="InterPro"/>
</dbReference>
<evidence type="ECO:0000256" key="2">
    <source>
        <dbReference type="ARBA" id="ARBA00012720"/>
    </source>
</evidence>
<evidence type="ECO:0000313" key="12">
    <source>
        <dbReference type="Proteomes" id="UP000769156"/>
    </source>
</evidence>
<keyword evidence="5" id="KW-0234">DNA repair</keyword>
<proteinExistence type="inferred from homology"/>
<organism evidence="11 12">
    <name type="scientific">Lachnoclostridium phocaeense</name>
    <dbReference type="NCBI Taxonomy" id="1871021"/>
    <lineage>
        <taxon>Bacteria</taxon>
        <taxon>Bacillati</taxon>
        <taxon>Bacillota</taxon>
        <taxon>Clostridia</taxon>
        <taxon>Lachnospirales</taxon>
        <taxon>Lachnospiraceae</taxon>
    </lineage>
</organism>
<evidence type="ECO:0000313" key="11">
    <source>
        <dbReference type="EMBL" id="HJF94962.1"/>
    </source>
</evidence>
<dbReference type="GO" id="GO:0003684">
    <property type="term" value="F:damaged DNA binding"/>
    <property type="evidence" value="ECO:0007669"/>
    <property type="project" value="InterPro"/>
</dbReference>
<dbReference type="PANTHER" id="PTHR10242:SF2">
    <property type="entry name" value="N-GLYCOSYLASE_DNA LYASE"/>
    <property type="match status" value="1"/>
</dbReference>
<keyword evidence="7" id="KW-0511">Multifunctional enzyme</keyword>
<dbReference type="InterPro" id="IPR023170">
    <property type="entry name" value="HhH_base_excis_C"/>
</dbReference>
<dbReference type="GO" id="GO:0006284">
    <property type="term" value="P:base-excision repair"/>
    <property type="evidence" value="ECO:0007669"/>
    <property type="project" value="InterPro"/>
</dbReference>
<dbReference type="GO" id="GO:0140078">
    <property type="term" value="F:class I DNA-(apurinic or apyrimidinic site) endonuclease activity"/>
    <property type="evidence" value="ECO:0007669"/>
    <property type="project" value="UniProtKB-EC"/>
</dbReference>
<dbReference type="InterPro" id="IPR052054">
    <property type="entry name" value="Oxidative_DNA_repair_enzyme"/>
</dbReference>
<keyword evidence="3" id="KW-0227">DNA damage</keyword>
<name>A0A921LGK0_9FIRM</name>
<dbReference type="PANTHER" id="PTHR10242">
    <property type="entry name" value="8-OXOGUANINE DNA GLYCOSYLASE"/>
    <property type="match status" value="1"/>
</dbReference>
<keyword evidence="4" id="KW-0378">Hydrolase</keyword>
<evidence type="ECO:0000256" key="4">
    <source>
        <dbReference type="ARBA" id="ARBA00022801"/>
    </source>
</evidence>
<dbReference type="Proteomes" id="UP000769156">
    <property type="component" value="Unassembled WGS sequence"/>
</dbReference>
<dbReference type="EC" id="4.2.99.18" evidence="2"/>
<evidence type="ECO:0000256" key="9">
    <source>
        <dbReference type="ARBA" id="ARBA00044632"/>
    </source>
</evidence>
<evidence type="ECO:0000256" key="3">
    <source>
        <dbReference type="ARBA" id="ARBA00022763"/>
    </source>
</evidence>
<comment type="caution">
    <text evidence="11">The sequence shown here is derived from an EMBL/GenBank/DDBJ whole genome shotgun (WGS) entry which is preliminary data.</text>
</comment>
<dbReference type="Pfam" id="PF07934">
    <property type="entry name" value="OGG_N"/>
    <property type="match status" value="1"/>
</dbReference>
<comment type="catalytic activity">
    <reaction evidence="9">
        <text>2'-deoxyribonucleotide-(2'-deoxyribose 5'-phosphate)-2'-deoxyribonucleotide-DNA = a 3'-end 2'-deoxyribonucleotide-(2,3-dehydro-2,3-deoxyribose 5'-phosphate)-DNA + a 5'-end 5'-phospho-2'-deoxyribonucleoside-DNA + H(+)</text>
        <dbReference type="Rhea" id="RHEA:66592"/>
        <dbReference type="Rhea" id="RHEA-COMP:13180"/>
        <dbReference type="Rhea" id="RHEA-COMP:16897"/>
        <dbReference type="Rhea" id="RHEA-COMP:17067"/>
        <dbReference type="ChEBI" id="CHEBI:15378"/>
        <dbReference type="ChEBI" id="CHEBI:136412"/>
        <dbReference type="ChEBI" id="CHEBI:157695"/>
        <dbReference type="ChEBI" id="CHEBI:167181"/>
        <dbReference type="EC" id="4.2.99.18"/>
    </reaction>
</comment>
<dbReference type="Gene3D" id="1.10.340.30">
    <property type="entry name" value="Hypothetical protein, domain 2"/>
    <property type="match status" value="1"/>
</dbReference>
<evidence type="ECO:0000259" key="10">
    <source>
        <dbReference type="SMART" id="SM00478"/>
    </source>
</evidence>
<protein>
    <recommendedName>
        <fullName evidence="2">DNA-(apurinic or apyrimidinic site) lyase</fullName>
        <ecNumber evidence="2">4.2.99.18</ecNumber>
    </recommendedName>
</protein>
<feature type="domain" description="HhH-GPD" evidence="10">
    <location>
        <begin position="114"/>
        <end position="268"/>
    </location>
</feature>
<evidence type="ECO:0000256" key="6">
    <source>
        <dbReference type="ARBA" id="ARBA00023239"/>
    </source>
</evidence>
<dbReference type="AlphaFoldDB" id="A0A921LGK0"/>
<sequence>MITVTKEHFSPGQILASGQCFRMEQTEENVYEVIAEDRYLRIRQTEEPDTCLFYCGEEEYQTFWRRYFDLDGCYEDYLRKIDPADTYLAAAAEYGSGIRILQQDLWEMILTFVISQQNNIRRIRGIIRTLSEKYGRECRSAEGRIYYAFPAPEEFAGVSEEEFRACGLGYRSRYFVSVVRSVLEKEVDLEAVKHMDYPKARKELMKLCGVGGKVADCICLFALHHLEAFPVDTHIKKVLAARYPEGFPFDRYKGFQGVLQQYIFYYNLNGKM</sequence>
<dbReference type="SMART" id="SM00478">
    <property type="entry name" value="ENDO3c"/>
    <property type="match status" value="1"/>
</dbReference>
<keyword evidence="6" id="KW-0456">Lyase</keyword>
<dbReference type="InterPro" id="IPR003265">
    <property type="entry name" value="HhH-GPD_domain"/>
</dbReference>
<evidence type="ECO:0000256" key="1">
    <source>
        <dbReference type="ARBA" id="ARBA00010679"/>
    </source>
</evidence>
<dbReference type="EMBL" id="DYVY01000153">
    <property type="protein sequence ID" value="HJF94962.1"/>
    <property type="molecule type" value="Genomic_DNA"/>
</dbReference>
<accession>A0A921LGK0</accession>
<evidence type="ECO:0000256" key="7">
    <source>
        <dbReference type="ARBA" id="ARBA00023268"/>
    </source>
</evidence>
<dbReference type="Gene3D" id="1.10.1670.10">
    <property type="entry name" value="Helix-hairpin-Helix base-excision DNA repair enzymes (C-terminal)"/>
    <property type="match status" value="1"/>
</dbReference>
<gene>
    <name evidence="11" type="ORF">K8V82_09270</name>
</gene>
<dbReference type="CDD" id="cd00056">
    <property type="entry name" value="ENDO3c"/>
    <property type="match status" value="1"/>
</dbReference>